<dbReference type="Proteomes" id="UP000050792">
    <property type="component" value="Unassembled WGS sequence"/>
</dbReference>
<keyword evidence="10" id="KW-1185">Reference proteome</keyword>
<dbReference type="PANTHER" id="PTHR24006">
    <property type="entry name" value="UBIQUITIN CARBOXYL-TERMINAL HYDROLASE"/>
    <property type="match status" value="1"/>
</dbReference>
<dbReference type="InterPro" id="IPR028889">
    <property type="entry name" value="USP"/>
</dbReference>
<dbReference type="SUPFAM" id="SSF54001">
    <property type="entry name" value="Cysteine proteinases"/>
    <property type="match status" value="1"/>
</dbReference>
<dbReference type="PANTHER" id="PTHR24006:SF888">
    <property type="entry name" value="UBIQUITIN CARBOXYL-TERMINAL HYDROLASE 30"/>
    <property type="match status" value="1"/>
</dbReference>
<dbReference type="GO" id="GO:0006508">
    <property type="term" value="P:proteolysis"/>
    <property type="evidence" value="ECO:0007669"/>
    <property type="project" value="UniProtKB-KW"/>
</dbReference>
<evidence type="ECO:0000259" key="9">
    <source>
        <dbReference type="PROSITE" id="PS50235"/>
    </source>
</evidence>
<dbReference type="PROSITE" id="PS00973">
    <property type="entry name" value="USP_2"/>
    <property type="match status" value="1"/>
</dbReference>
<dbReference type="Pfam" id="PF00443">
    <property type="entry name" value="UCH"/>
    <property type="match status" value="1"/>
</dbReference>
<comment type="catalytic activity">
    <reaction evidence="1">
        <text>Thiol-dependent hydrolysis of ester, thioester, amide, peptide and isopeptide bonds formed by the C-terminal Gly of ubiquitin (a 76-residue protein attached to proteins as an intracellular targeting signal).</text>
        <dbReference type="EC" id="3.4.19.12"/>
    </reaction>
</comment>
<keyword evidence="6" id="KW-0378">Hydrolase</keyword>
<keyword evidence="7" id="KW-0788">Thiol protease</keyword>
<dbReference type="Gene3D" id="3.90.70.10">
    <property type="entry name" value="Cysteine proteinases"/>
    <property type="match status" value="1"/>
</dbReference>
<proteinExistence type="inferred from homology"/>
<protein>
    <recommendedName>
        <fullName evidence="3">ubiquitinyl hydrolase 1</fullName>
        <ecNumber evidence="3">3.4.19.12</ecNumber>
    </recommendedName>
</protein>
<dbReference type="AlphaFoldDB" id="A0AA85FI05"/>
<evidence type="ECO:0000256" key="3">
    <source>
        <dbReference type="ARBA" id="ARBA00012759"/>
    </source>
</evidence>
<dbReference type="WBParaSite" id="SRDH1_52040.1">
    <property type="protein sequence ID" value="SRDH1_52040.1"/>
    <property type="gene ID" value="SRDH1_52040"/>
</dbReference>
<reference evidence="11" key="2">
    <citation type="submission" date="2023-11" db="UniProtKB">
        <authorList>
            <consortium name="WormBaseParasite"/>
        </authorList>
    </citation>
    <scope>IDENTIFICATION</scope>
</reference>
<feature type="domain" description="USP" evidence="9">
    <location>
        <begin position="49"/>
        <end position="510"/>
    </location>
</feature>
<dbReference type="GO" id="GO:0004843">
    <property type="term" value="F:cysteine-type deubiquitinase activity"/>
    <property type="evidence" value="ECO:0007669"/>
    <property type="project" value="UniProtKB-EC"/>
</dbReference>
<accession>A0AA85FI05</accession>
<dbReference type="GO" id="GO:0016579">
    <property type="term" value="P:protein deubiquitination"/>
    <property type="evidence" value="ECO:0007669"/>
    <property type="project" value="InterPro"/>
</dbReference>
<dbReference type="GO" id="GO:0005634">
    <property type="term" value="C:nucleus"/>
    <property type="evidence" value="ECO:0007669"/>
    <property type="project" value="TreeGrafter"/>
</dbReference>
<evidence type="ECO:0000256" key="7">
    <source>
        <dbReference type="ARBA" id="ARBA00022807"/>
    </source>
</evidence>
<evidence type="ECO:0000256" key="1">
    <source>
        <dbReference type="ARBA" id="ARBA00000707"/>
    </source>
</evidence>
<feature type="transmembrane region" description="Helical" evidence="8">
    <location>
        <begin position="12"/>
        <end position="32"/>
    </location>
</feature>
<keyword evidence="4" id="KW-0645">Protease</keyword>
<evidence type="ECO:0000313" key="11">
    <source>
        <dbReference type="WBParaSite" id="SRDH1_52040.1"/>
    </source>
</evidence>
<dbReference type="PROSITE" id="PS50235">
    <property type="entry name" value="USP_3"/>
    <property type="match status" value="1"/>
</dbReference>
<dbReference type="InterPro" id="IPR050164">
    <property type="entry name" value="Peptidase_C19"/>
</dbReference>
<dbReference type="InterPro" id="IPR038765">
    <property type="entry name" value="Papain-like_cys_pep_sf"/>
</dbReference>
<dbReference type="EC" id="3.4.19.12" evidence="3"/>
<comment type="similarity">
    <text evidence="2">Belongs to the peptidase C19 family.</text>
</comment>
<organism evidence="10 11">
    <name type="scientific">Schistosoma rodhaini</name>
    <dbReference type="NCBI Taxonomy" id="6188"/>
    <lineage>
        <taxon>Eukaryota</taxon>
        <taxon>Metazoa</taxon>
        <taxon>Spiralia</taxon>
        <taxon>Lophotrochozoa</taxon>
        <taxon>Platyhelminthes</taxon>
        <taxon>Trematoda</taxon>
        <taxon>Digenea</taxon>
        <taxon>Strigeidida</taxon>
        <taxon>Schistosomatoidea</taxon>
        <taxon>Schistosomatidae</taxon>
        <taxon>Schistosoma</taxon>
    </lineage>
</organism>
<name>A0AA85FI05_9TREM</name>
<dbReference type="InterPro" id="IPR001394">
    <property type="entry name" value="Peptidase_C19_UCH"/>
</dbReference>
<evidence type="ECO:0000313" key="10">
    <source>
        <dbReference type="Proteomes" id="UP000050792"/>
    </source>
</evidence>
<evidence type="ECO:0000256" key="4">
    <source>
        <dbReference type="ARBA" id="ARBA00022670"/>
    </source>
</evidence>
<dbReference type="GO" id="GO:0005829">
    <property type="term" value="C:cytosol"/>
    <property type="evidence" value="ECO:0007669"/>
    <property type="project" value="TreeGrafter"/>
</dbReference>
<keyword evidence="8" id="KW-1133">Transmembrane helix</keyword>
<keyword evidence="5" id="KW-0833">Ubl conjugation pathway</keyword>
<evidence type="ECO:0000256" key="2">
    <source>
        <dbReference type="ARBA" id="ARBA00009085"/>
    </source>
</evidence>
<keyword evidence="8" id="KW-0472">Membrane</keyword>
<keyword evidence="8" id="KW-0812">Transmembrane</keyword>
<evidence type="ECO:0000256" key="8">
    <source>
        <dbReference type="SAM" id="Phobius"/>
    </source>
</evidence>
<evidence type="ECO:0000256" key="5">
    <source>
        <dbReference type="ARBA" id="ARBA00022786"/>
    </source>
</evidence>
<dbReference type="InterPro" id="IPR018200">
    <property type="entry name" value="USP_CS"/>
</dbReference>
<reference evidence="10" key="1">
    <citation type="submission" date="2022-06" db="EMBL/GenBank/DDBJ databases">
        <authorList>
            <person name="Berger JAMES D."/>
            <person name="Berger JAMES D."/>
        </authorList>
    </citation>
    <scope>NUCLEOTIDE SEQUENCE [LARGE SCALE GENOMIC DNA]</scope>
</reference>
<sequence>MEFTGFSAKRVCDSLVVIIGGAVVSGAIFLLYRRANEKVYCQNFSDLPVGLPNPRNVCYFNALMQAMAANPSLIRLLERSVYHRPDKFMYRLLCLLKGLQCSSQYIAENRLGSLLKKNHEALINEIVNTQNWVIHEQQDAHELFGFIMERACSQDDDFSSKTYARKISNLFNFNLPHHRRIVVCRSHCSAIESVKFRAVLCDAFPTHVFEQILVSSRVTCNYCNYHSKVVIQPEACLTIFLRNPGTVKTDVKGLKHSHVKTSPEVIDLIECLDAQLATVEPIPDMKCPKCQKTSTSKSRSLNYCQREQWITHTPKYLVLYIQRSDWLNIASLSTESNNIRQFGGNPFSTTRIATKRSEHVHIPEFLDMAPYLLPCKISKTEALSQAVNPYHDKNSEGLLSGTSELLERDCPKPYVLRSVIVHEGAFHQCGHYITYRKWHTPMLHVQKRSYWLVHILSSLCQYVSNYFQGISNTPEAYNSPWILTSDAHVIRVPFKHVESSPAYLLFYERLRGWDDQRFGIKSTFIANGISHRGQHSNHTLSPVEETDTGHSEIYSEDECDSDASTDKQCVFKNLSKADIIRSYALYNSASQMYDKSCDVFYFQSVFFPTYFTVTWSTFEKRYQDVLLFMSSVLAVPR</sequence>
<evidence type="ECO:0000256" key="6">
    <source>
        <dbReference type="ARBA" id="ARBA00022801"/>
    </source>
</evidence>